<protein>
    <submittedName>
        <fullName evidence="3">Putative membrane protein</fullName>
    </submittedName>
</protein>
<evidence type="ECO:0000256" key="1">
    <source>
        <dbReference type="SAM" id="Phobius"/>
    </source>
</evidence>
<keyword evidence="1" id="KW-0472">Membrane</keyword>
<evidence type="ECO:0000313" key="3">
    <source>
        <dbReference type="EMBL" id="MBA8823113.1"/>
    </source>
</evidence>
<feature type="transmembrane region" description="Helical" evidence="1">
    <location>
        <begin position="365"/>
        <end position="386"/>
    </location>
</feature>
<feature type="transmembrane region" description="Helical" evidence="1">
    <location>
        <begin position="18"/>
        <end position="38"/>
    </location>
</feature>
<dbReference type="RefSeq" id="WP_182542488.1">
    <property type="nucleotide sequence ID" value="NZ_JACGWZ010000001.1"/>
</dbReference>
<reference evidence="3 4" key="1">
    <citation type="submission" date="2020-07" db="EMBL/GenBank/DDBJ databases">
        <title>Sequencing the genomes of 1000 actinobacteria strains.</title>
        <authorList>
            <person name="Klenk H.-P."/>
        </authorList>
    </citation>
    <scope>NUCLEOTIDE SEQUENCE [LARGE SCALE GENOMIC DNA]</scope>
    <source>
        <strain evidence="3 4">DSM 45975</strain>
    </source>
</reference>
<dbReference type="Pfam" id="PF03703">
    <property type="entry name" value="bPH_2"/>
    <property type="match status" value="2"/>
</dbReference>
<sequence>MSGSDGDERWQRLDPKSVLAVGVLALAPLIPTGALMTLTGAKVAAVLSMVGIWVGIAVLVSAATAVSWYFTRYRITARRFELRAGNLSRSHRSIPRDRVRSVDLTSQPVHRLLGLSVVKIGTGQQSGADSEIKLDAVTTSRAAALRRELLRGAGQAPAAEPAEDEIARIRPAWFGYSALTASFVLVVWGALVSGISSLSELVKKLGLLDAATERFVSLPLWVGIGTVLLGMLLIGMAGSVALSVEMWWAFRLTREPGTDSERGDTLRVRRGLLTTRSVSLEERRLRGAELAEPLLLRWVGGARVNAVATGLSTGQESKQPARKTLLPPAPRAEAHRVSAAVLRERGSLADVALRRHPRAALRRRLIWSLAISCPIVAASAALALPGVPGPSWAWVVAVIALPAAGTCAVDAYRNLGHGIAGDYLIARCGTGVRNTVALRRDGVIGWRVKQSLFQRRAGLVTLSATTSAGHGVYAIRDVATGEGLTFAEEAVPELLRPFLEEAPRG</sequence>
<feature type="transmembrane region" description="Helical" evidence="1">
    <location>
        <begin position="218"/>
        <end position="244"/>
    </location>
</feature>
<accession>A0A839DPX2</accession>
<dbReference type="Proteomes" id="UP000569329">
    <property type="component" value="Unassembled WGS sequence"/>
</dbReference>
<dbReference type="PANTHER" id="PTHR34473:SF2">
    <property type="entry name" value="UPF0699 TRANSMEMBRANE PROTEIN YDBT"/>
    <property type="match status" value="1"/>
</dbReference>
<gene>
    <name evidence="3" type="ORF">FHX42_000442</name>
</gene>
<dbReference type="InterPro" id="IPR014529">
    <property type="entry name" value="UCP026631"/>
</dbReference>
<feature type="domain" description="YdbS-like PH" evidence="2">
    <location>
        <begin position="68"/>
        <end position="148"/>
    </location>
</feature>
<feature type="transmembrane region" description="Helical" evidence="1">
    <location>
        <begin position="173"/>
        <end position="198"/>
    </location>
</feature>
<comment type="caution">
    <text evidence="3">The sequence shown here is derived from an EMBL/GenBank/DDBJ whole genome shotgun (WGS) entry which is preliminary data.</text>
</comment>
<dbReference type="PANTHER" id="PTHR34473">
    <property type="entry name" value="UPF0699 TRANSMEMBRANE PROTEIN YDBS"/>
    <property type="match status" value="1"/>
</dbReference>
<name>A0A839DPX2_9PSEU</name>
<dbReference type="PIRSF" id="PIRSF026631">
    <property type="entry name" value="UCP026631"/>
    <property type="match status" value="1"/>
</dbReference>
<evidence type="ECO:0000259" key="2">
    <source>
        <dbReference type="Pfam" id="PF03703"/>
    </source>
</evidence>
<dbReference type="AlphaFoldDB" id="A0A839DPX2"/>
<keyword evidence="4" id="KW-1185">Reference proteome</keyword>
<dbReference type="InterPro" id="IPR005182">
    <property type="entry name" value="YdbS-like_PH"/>
</dbReference>
<feature type="transmembrane region" description="Helical" evidence="1">
    <location>
        <begin position="392"/>
        <end position="412"/>
    </location>
</feature>
<dbReference type="EMBL" id="JACGWZ010000001">
    <property type="protein sequence ID" value="MBA8823113.1"/>
    <property type="molecule type" value="Genomic_DNA"/>
</dbReference>
<keyword evidence="1" id="KW-0812">Transmembrane</keyword>
<feature type="domain" description="YdbS-like PH" evidence="2">
    <location>
        <begin position="412"/>
        <end position="481"/>
    </location>
</feature>
<evidence type="ECO:0000313" key="4">
    <source>
        <dbReference type="Proteomes" id="UP000569329"/>
    </source>
</evidence>
<organism evidence="3 4">
    <name type="scientific">Halosaccharopolyspora lacisalsi</name>
    <dbReference type="NCBI Taxonomy" id="1000566"/>
    <lineage>
        <taxon>Bacteria</taxon>
        <taxon>Bacillati</taxon>
        <taxon>Actinomycetota</taxon>
        <taxon>Actinomycetes</taxon>
        <taxon>Pseudonocardiales</taxon>
        <taxon>Pseudonocardiaceae</taxon>
        <taxon>Halosaccharopolyspora</taxon>
    </lineage>
</organism>
<keyword evidence="1" id="KW-1133">Transmembrane helix</keyword>
<proteinExistence type="predicted"/>
<feature type="transmembrane region" description="Helical" evidence="1">
    <location>
        <begin position="44"/>
        <end position="70"/>
    </location>
</feature>